<organism evidence="2 3">
    <name type="scientific">Fimbriiglobus ruber</name>
    <dbReference type="NCBI Taxonomy" id="1908690"/>
    <lineage>
        <taxon>Bacteria</taxon>
        <taxon>Pseudomonadati</taxon>
        <taxon>Planctomycetota</taxon>
        <taxon>Planctomycetia</taxon>
        <taxon>Gemmatales</taxon>
        <taxon>Gemmataceae</taxon>
        <taxon>Fimbriiglobus</taxon>
    </lineage>
</organism>
<dbReference type="OrthoDB" id="278783at2"/>
<dbReference type="RefSeq" id="WP_088254789.1">
    <property type="nucleotide sequence ID" value="NZ_NIDE01000004.1"/>
</dbReference>
<feature type="region of interest" description="Disordered" evidence="1">
    <location>
        <begin position="150"/>
        <end position="178"/>
    </location>
</feature>
<keyword evidence="3" id="KW-1185">Reference proteome</keyword>
<accession>A0A225E1W0</accession>
<dbReference type="Pfam" id="PF05037">
    <property type="entry name" value="DUF669"/>
    <property type="match status" value="1"/>
</dbReference>
<evidence type="ECO:0000313" key="3">
    <source>
        <dbReference type="Proteomes" id="UP000214646"/>
    </source>
</evidence>
<dbReference type="Proteomes" id="UP000214646">
    <property type="component" value="Unassembled WGS sequence"/>
</dbReference>
<comment type="caution">
    <text evidence="2">The sequence shown here is derived from an EMBL/GenBank/DDBJ whole genome shotgun (WGS) entry which is preliminary data.</text>
</comment>
<evidence type="ECO:0008006" key="4">
    <source>
        <dbReference type="Google" id="ProtNLM"/>
    </source>
</evidence>
<name>A0A225E1W0_9BACT</name>
<protein>
    <recommendedName>
        <fullName evidence="4">DUF669 domain-containing protein</fullName>
    </recommendedName>
</protein>
<dbReference type="EMBL" id="NIDE01000004">
    <property type="protein sequence ID" value="OWK44026.1"/>
    <property type="molecule type" value="Genomic_DNA"/>
</dbReference>
<dbReference type="InterPro" id="IPR007731">
    <property type="entry name" value="DUF669"/>
</dbReference>
<gene>
    <name evidence="2" type="ORF">FRUB_03625</name>
</gene>
<dbReference type="AlphaFoldDB" id="A0A225E1W0"/>
<evidence type="ECO:0000256" key="1">
    <source>
        <dbReference type="SAM" id="MobiDB-lite"/>
    </source>
</evidence>
<proteinExistence type="predicted"/>
<sequence>MNTPRKPLADILPGRNGGDDDIFNQFDATEAADDFGPLPKGVYVVLATGGRLDQARTGTRCYKVEFRVIEGEHAGRRLWWDKYLTPAALPYTKRDLSKLGITSREKLEQPLPANRLVCKVTVVVRTDDDGIERNEIRNLELLRVQDAAVDPFAPKTGNDPSRDSSAEFPFGANGEGQT</sequence>
<evidence type="ECO:0000313" key="2">
    <source>
        <dbReference type="EMBL" id="OWK44026.1"/>
    </source>
</evidence>
<reference evidence="3" key="1">
    <citation type="submission" date="2017-06" db="EMBL/GenBank/DDBJ databases">
        <title>Genome analysis of Fimbriiglobus ruber SP5, the first member of the order Planctomycetales with confirmed chitinolytic capability.</title>
        <authorList>
            <person name="Ravin N.V."/>
            <person name="Rakitin A.L."/>
            <person name="Ivanova A.A."/>
            <person name="Beletsky A.V."/>
            <person name="Kulichevskaya I.S."/>
            <person name="Mardanov A.V."/>
            <person name="Dedysh S.N."/>
        </authorList>
    </citation>
    <scope>NUCLEOTIDE SEQUENCE [LARGE SCALE GENOMIC DNA]</scope>
    <source>
        <strain evidence="3">SP5</strain>
    </source>
</reference>